<dbReference type="EMBL" id="BMNK01000006">
    <property type="protein sequence ID" value="GGP08586.1"/>
    <property type="molecule type" value="Genomic_DNA"/>
</dbReference>
<evidence type="ECO:0000313" key="2">
    <source>
        <dbReference type="EMBL" id="GGP08586.1"/>
    </source>
</evidence>
<name>A0A918A6X2_9ACTN</name>
<dbReference type="CDD" id="cd07721">
    <property type="entry name" value="yflN-like_MBL-fold"/>
    <property type="match status" value="1"/>
</dbReference>
<gene>
    <name evidence="2" type="ORF">GCM10012278_40900</name>
</gene>
<dbReference type="PANTHER" id="PTHR42951:SF17">
    <property type="entry name" value="METALLO-BETA-LACTAMASE DOMAIN-CONTAINING PROTEIN"/>
    <property type="match status" value="1"/>
</dbReference>
<protein>
    <submittedName>
        <fullName evidence="2">MBL fold metallo-hydrolase</fullName>
    </submittedName>
</protein>
<keyword evidence="3" id="KW-1185">Reference proteome</keyword>
<sequence>MKLVEMTPNLHLLHFAVGHAYLWHERDALTLIDTSTPGSGGDIEGAIRSLGFSLGDLRRIIVTHGHEDHHGALAEIAADATVMVHRADAAVVRGQAAQQLPERAHMPDWEREIFDGLPPIPPVPPSRVDQELTEGDVLDFGGGAEVISIPGHTDGSIAIHVPAHRLLFAGDTIAHVDGRIMLGVFNADRPKAIASFRRLAELDLALVCVGHGDAITGNASAGLRQVAATL</sequence>
<evidence type="ECO:0000313" key="3">
    <source>
        <dbReference type="Proteomes" id="UP000660745"/>
    </source>
</evidence>
<organism evidence="2 3">
    <name type="scientific">Nonomuraea glycinis</name>
    <dbReference type="NCBI Taxonomy" id="2047744"/>
    <lineage>
        <taxon>Bacteria</taxon>
        <taxon>Bacillati</taxon>
        <taxon>Actinomycetota</taxon>
        <taxon>Actinomycetes</taxon>
        <taxon>Streptosporangiales</taxon>
        <taxon>Streptosporangiaceae</taxon>
        <taxon>Nonomuraea</taxon>
    </lineage>
</organism>
<dbReference type="Proteomes" id="UP000660745">
    <property type="component" value="Unassembled WGS sequence"/>
</dbReference>
<dbReference type="InterPro" id="IPR050855">
    <property type="entry name" value="NDM-1-like"/>
</dbReference>
<dbReference type="InterPro" id="IPR036866">
    <property type="entry name" value="RibonucZ/Hydroxyglut_hydro"/>
</dbReference>
<reference evidence="2" key="1">
    <citation type="journal article" date="2014" name="Int. J. Syst. Evol. Microbiol.">
        <title>Complete genome sequence of Corynebacterium casei LMG S-19264T (=DSM 44701T), isolated from a smear-ripened cheese.</title>
        <authorList>
            <consortium name="US DOE Joint Genome Institute (JGI-PGF)"/>
            <person name="Walter F."/>
            <person name="Albersmeier A."/>
            <person name="Kalinowski J."/>
            <person name="Ruckert C."/>
        </authorList>
    </citation>
    <scope>NUCLEOTIDE SEQUENCE</scope>
    <source>
        <strain evidence="2">CGMCC 4.7430</strain>
    </source>
</reference>
<dbReference type="InterPro" id="IPR001279">
    <property type="entry name" value="Metallo-B-lactamas"/>
</dbReference>
<dbReference type="PANTHER" id="PTHR42951">
    <property type="entry name" value="METALLO-BETA-LACTAMASE DOMAIN-CONTAINING"/>
    <property type="match status" value="1"/>
</dbReference>
<evidence type="ECO:0000259" key="1">
    <source>
        <dbReference type="SMART" id="SM00849"/>
    </source>
</evidence>
<dbReference type="Gene3D" id="3.60.15.10">
    <property type="entry name" value="Ribonuclease Z/Hydroxyacylglutathione hydrolase-like"/>
    <property type="match status" value="1"/>
</dbReference>
<dbReference type="SUPFAM" id="SSF56281">
    <property type="entry name" value="Metallo-hydrolase/oxidoreductase"/>
    <property type="match status" value="1"/>
</dbReference>
<accession>A0A918A6X2</accession>
<dbReference type="SMART" id="SM00849">
    <property type="entry name" value="Lactamase_B"/>
    <property type="match status" value="1"/>
</dbReference>
<comment type="caution">
    <text evidence="2">The sequence shown here is derived from an EMBL/GenBank/DDBJ whole genome shotgun (WGS) entry which is preliminary data.</text>
</comment>
<proteinExistence type="predicted"/>
<dbReference type="RefSeq" id="WP_189140229.1">
    <property type="nucleotide sequence ID" value="NZ_BMNK01000006.1"/>
</dbReference>
<feature type="domain" description="Metallo-beta-lactamase" evidence="1">
    <location>
        <begin position="17"/>
        <end position="211"/>
    </location>
</feature>
<reference evidence="2" key="2">
    <citation type="submission" date="2020-09" db="EMBL/GenBank/DDBJ databases">
        <authorList>
            <person name="Sun Q."/>
            <person name="Zhou Y."/>
        </authorList>
    </citation>
    <scope>NUCLEOTIDE SEQUENCE</scope>
    <source>
        <strain evidence="2">CGMCC 4.7430</strain>
    </source>
</reference>
<dbReference type="AlphaFoldDB" id="A0A918A6X2"/>
<dbReference type="Pfam" id="PF00753">
    <property type="entry name" value="Lactamase_B"/>
    <property type="match status" value="1"/>
</dbReference>